<dbReference type="Gene3D" id="2.40.70.10">
    <property type="entry name" value="Acid Proteases"/>
    <property type="match status" value="1"/>
</dbReference>
<name>A0A6L2J5H6_TANCI</name>
<feature type="region of interest" description="Disordered" evidence="1">
    <location>
        <begin position="195"/>
        <end position="219"/>
    </location>
</feature>
<feature type="compositionally biased region" description="Polar residues" evidence="1">
    <location>
        <begin position="530"/>
        <end position="548"/>
    </location>
</feature>
<sequence>MADMRTMSELLQAPTKGYEDAIVIPAILAENFELKVGFLSLVTSSQFHGFERDDPHSHIRWFNKITSTLKYKNVSHDAIKLMLFLFSLEGAARTWLEKEPPRYIHAWEDLVKELLLNVNAAQQATVKAIEETCVTCGEPHPYYECLVTDGKTFDTYAAVGPYNQEANSRGDLKAITTRRGVAYEGPLILPTSSFSKEVEREPEVTKDKVQTTSSESTAHVQPPVIQVPTLEPEVATNPNPKPFVDALLHMPKFASTFKSLLSNKKKLFELASTPLNENCSAVLLKNLPQKLGDPGKFLIPCDLPKLEECLALADLGASIDLMPLSVWKKLSLPELTPTRMTLELANRSVAYPVGVAEDVFVKVGKFYFPADFVVVDYDVDPWVTLILEKPFLRTARALSINYYNESVNRIVYIDVSCEEYAQEVLGFLDSSTSGNPTPSDPIIASSSSSFTPFEGSDFILEEIQTFLCTPNELSTLDDDFDSEGDSETGLHLPIFQSKQYHFDVVVFSPKIIYKIVKIRIRTLIPKYRGNTHQASSAPQPIESTTSQASKRKSADVRWEFEILADLKHIDKVKCNICGKIVFGGIHGLKLHVTGIPGDVTTCTKSTTEQQLKCRNVFNEVKINKKCKQAAYDALSSVINIGTIGGLPRFKKTLDQAKNIMIFIYAHHKTLVLMRHFTKKRDIMRPRVTRFAFAFLTLQSLARKKSPLRRMFSSDEWEKCKFSKTVKGKAAYASPSMGFIYVELKKVKQEILDALINNEKAYALILDIISRKASGRLDTALHISAYILKPYYLYNDLEVQKDDDLNDAIVELPDSLFGEDYNIQNQITLHEFPMYKGKLEKFGRAVAIKGYEVNDEKYDPALWWSMYRGSTPNLKKVAMRILSLTTGLFRCERNWGTFEGGDVYEDGGEAALPRETDSDGMGTDEVLRTQTSARLREIYDKQFESKDEVEVDEEIKYESDGVHIIEQYRPDEDGASISCHKNAIFGYTNSSFAVCNFFLSGPCSAPLFIVILNRLLLVYICRLHRWGRDFFYGRVLMNGVRHKVQNLKGLDKQIIHTKWLNGRHRLVRI</sequence>
<accession>A0A6L2J5H6</accession>
<keyword evidence="2" id="KW-0808">Transferase</keyword>
<reference evidence="2" key="1">
    <citation type="journal article" date="2019" name="Sci. Rep.">
        <title>Draft genome of Tanacetum cinerariifolium, the natural source of mosquito coil.</title>
        <authorList>
            <person name="Yamashiro T."/>
            <person name="Shiraishi A."/>
            <person name="Satake H."/>
            <person name="Nakayama K."/>
        </authorList>
    </citation>
    <scope>NUCLEOTIDE SEQUENCE</scope>
</reference>
<dbReference type="InterPro" id="IPR021109">
    <property type="entry name" value="Peptidase_aspartic_dom_sf"/>
</dbReference>
<evidence type="ECO:0000256" key="1">
    <source>
        <dbReference type="SAM" id="MobiDB-lite"/>
    </source>
</evidence>
<dbReference type="SUPFAM" id="SSF53098">
    <property type="entry name" value="Ribonuclease H-like"/>
    <property type="match status" value="1"/>
</dbReference>
<comment type="caution">
    <text evidence="2">The sequence shown here is derived from an EMBL/GenBank/DDBJ whole genome shotgun (WGS) entry which is preliminary data.</text>
</comment>
<evidence type="ECO:0000313" key="2">
    <source>
        <dbReference type="EMBL" id="GEU31880.1"/>
    </source>
</evidence>
<feature type="compositionally biased region" description="Basic and acidic residues" evidence="1">
    <location>
        <begin position="196"/>
        <end position="209"/>
    </location>
</feature>
<organism evidence="2">
    <name type="scientific">Tanacetum cinerariifolium</name>
    <name type="common">Dalmatian daisy</name>
    <name type="synonym">Chrysanthemum cinerariifolium</name>
    <dbReference type="NCBI Taxonomy" id="118510"/>
    <lineage>
        <taxon>Eukaryota</taxon>
        <taxon>Viridiplantae</taxon>
        <taxon>Streptophyta</taxon>
        <taxon>Embryophyta</taxon>
        <taxon>Tracheophyta</taxon>
        <taxon>Spermatophyta</taxon>
        <taxon>Magnoliopsida</taxon>
        <taxon>eudicotyledons</taxon>
        <taxon>Gunneridae</taxon>
        <taxon>Pentapetalae</taxon>
        <taxon>asterids</taxon>
        <taxon>campanulids</taxon>
        <taxon>Asterales</taxon>
        <taxon>Asteraceae</taxon>
        <taxon>Asteroideae</taxon>
        <taxon>Anthemideae</taxon>
        <taxon>Anthemidinae</taxon>
        <taxon>Tanacetum</taxon>
    </lineage>
</organism>
<dbReference type="PANTHER" id="PTHR33067">
    <property type="entry name" value="RNA-DIRECTED DNA POLYMERASE-RELATED"/>
    <property type="match status" value="1"/>
</dbReference>
<feature type="compositionally biased region" description="Polar residues" evidence="1">
    <location>
        <begin position="210"/>
        <end position="219"/>
    </location>
</feature>
<dbReference type="AlphaFoldDB" id="A0A6L2J5H6"/>
<gene>
    <name evidence="2" type="ORF">Tci_003858</name>
</gene>
<dbReference type="InterPro" id="IPR012337">
    <property type="entry name" value="RNaseH-like_sf"/>
</dbReference>
<dbReference type="EMBL" id="BKCJ010000295">
    <property type="protein sequence ID" value="GEU31880.1"/>
    <property type="molecule type" value="Genomic_DNA"/>
</dbReference>
<keyword evidence="2" id="KW-0695">RNA-directed DNA polymerase</keyword>
<feature type="region of interest" description="Disordered" evidence="1">
    <location>
        <begin position="529"/>
        <end position="550"/>
    </location>
</feature>
<protein>
    <submittedName>
        <fullName evidence="2">Reverse transcriptase domain-containing protein</fullName>
    </submittedName>
</protein>
<dbReference type="GO" id="GO:0003964">
    <property type="term" value="F:RNA-directed DNA polymerase activity"/>
    <property type="evidence" value="ECO:0007669"/>
    <property type="project" value="UniProtKB-KW"/>
</dbReference>
<dbReference type="CDD" id="cd00303">
    <property type="entry name" value="retropepsin_like"/>
    <property type="match status" value="1"/>
</dbReference>
<proteinExistence type="predicted"/>
<dbReference type="PANTHER" id="PTHR33067:SF35">
    <property type="entry name" value="ASPARTIC PEPTIDASE DDI1-TYPE DOMAIN-CONTAINING PROTEIN"/>
    <property type="match status" value="1"/>
</dbReference>
<keyword evidence="2" id="KW-0548">Nucleotidyltransferase</keyword>